<evidence type="ECO:0000313" key="3">
    <source>
        <dbReference type="Proteomes" id="UP001147700"/>
    </source>
</evidence>
<dbReference type="PANTHER" id="PTHR34203">
    <property type="entry name" value="METHYLTRANSFERASE, FKBM FAMILY PROTEIN"/>
    <property type="match status" value="1"/>
</dbReference>
<name>A0ABT4RM56_9ACTN</name>
<dbReference type="Proteomes" id="UP001147700">
    <property type="component" value="Unassembled WGS sequence"/>
</dbReference>
<sequence>MDSLASVLGRGLALVDARAGTDLERTVRASVKAAPALAPDRRARARMFLAGWLLGSRRVRRPLAVRVRGPYGEREFVLPDSVAMAVLEEVFSWNEYAVDLPHPPRRILDLGSNVGASILFFALRYPEAQIVGVEASPKLFGVLRRNVGDLPNVTLIQAAVSSTDEPIRFFEGNSSWEGSTRVSGWVREEAATEVAAVTLDELIADGGADLVKIDIEGGEFDVLPASRRLAEVPVVLGEIHAAPGTPEAEAVLALFEGAELVSTDPGPANSQWTTVFSAVRRDRVPAVSARG</sequence>
<dbReference type="SUPFAM" id="SSF53335">
    <property type="entry name" value="S-adenosyl-L-methionine-dependent methyltransferases"/>
    <property type="match status" value="1"/>
</dbReference>
<feature type="domain" description="Methyltransferase FkbM" evidence="1">
    <location>
        <begin position="109"/>
        <end position="255"/>
    </location>
</feature>
<dbReference type="GO" id="GO:0032259">
    <property type="term" value="P:methylation"/>
    <property type="evidence" value="ECO:0007669"/>
    <property type="project" value="UniProtKB-KW"/>
</dbReference>
<proteinExistence type="predicted"/>
<dbReference type="NCBIfam" id="TIGR01444">
    <property type="entry name" value="fkbM_fam"/>
    <property type="match status" value="1"/>
</dbReference>
<dbReference type="CDD" id="cd02440">
    <property type="entry name" value="AdoMet_MTases"/>
    <property type="match status" value="1"/>
</dbReference>
<dbReference type="PANTHER" id="PTHR34203:SF15">
    <property type="entry name" value="SLL1173 PROTEIN"/>
    <property type="match status" value="1"/>
</dbReference>
<keyword evidence="2" id="KW-0489">Methyltransferase</keyword>
<comment type="caution">
    <text evidence="2">The sequence shown here is derived from an EMBL/GenBank/DDBJ whole genome shotgun (WGS) entry which is preliminary data.</text>
</comment>
<dbReference type="EMBL" id="JAPCID010000028">
    <property type="protein sequence ID" value="MDA0139657.1"/>
    <property type="molecule type" value="Genomic_DNA"/>
</dbReference>
<keyword evidence="2" id="KW-0808">Transferase</keyword>
<dbReference type="Gene3D" id="3.40.50.150">
    <property type="entry name" value="Vaccinia Virus protein VP39"/>
    <property type="match status" value="1"/>
</dbReference>
<dbReference type="RefSeq" id="WP_202955600.1">
    <property type="nucleotide sequence ID" value="NZ_JAPCID010000028.1"/>
</dbReference>
<dbReference type="InterPro" id="IPR006342">
    <property type="entry name" value="FkbM_mtfrase"/>
</dbReference>
<protein>
    <submittedName>
        <fullName evidence="2">FkbM family methyltransferase</fullName>
    </submittedName>
</protein>
<gene>
    <name evidence="2" type="ORF">OJ962_19305</name>
</gene>
<accession>A0ABT4RM56</accession>
<dbReference type="GO" id="GO:0008168">
    <property type="term" value="F:methyltransferase activity"/>
    <property type="evidence" value="ECO:0007669"/>
    <property type="project" value="UniProtKB-KW"/>
</dbReference>
<dbReference type="InterPro" id="IPR029063">
    <property type="entry name" value="SAM-dependent_MTases_sf"/>
</dbReference>
<keyword evidence="3" id="KW-1185">Reference proteome</keyword>
<evidence type="ECO:0000313" key="2">
    <source>
        <dbReference type="EMBL" id="MDA0139657.1"/>
    </source>
</evidence>
<dbReference type="InterPro" id="IPR052514">
    <property type="entry name" value="SAM-dependent_MTase"/>
</dbReference>
<dbReference type="Pfam" id="PF05050">
    <property type="entry name" value="Methyltransf_21"/>
    <property type="match status" value="1"/>
</dbReference>
<reference evidence="2" key="1">
    <citation type="submission" date="2022-10" db="EMBL/GenBank/DDBJ databases">
        <title>The WGS of Solirubrobacter sp. CPCC 204708.</title>
        <authorList>
            <person name="Jiang Z."/>
        </authorList>
    </citation>
    <scope>NUCLEOTIDE SEQUENCE</scope>
    <source>
        <strain evidence="2">CPCC 204708</strain>
    </source>
</reference>
<organism evidence="2 3">
    <name type="scientific">Solirubrobacter deserti</name>
    <dbReference type="NCBI Taxonomy" id="2282478"/>
    <lineage>
        <taxon>Bacteria</taxon>
        <taxon>Bacillati</taxon>
        <taxon>Actinomycetota</taxon>
        <taxon>Thermoleophilia</taxon>
        <taxon>Solirubrobacterales</taxon>
        <taxon>Solirubrobacteraceae</taxon>
        <taxon>Solirubrobacter</taxon>
    </lineage>
</organism>
<evidence type="ECO:0000259" key="1">
    <source>
        <dbReference type="Pfam" id="PF05050"/>
    </source>
</evidence>